<feature type="region of interest" description="Disordered" evidence="1">
    <location>
        <begin position="14"/>
        <end position="82"/>
    </location>
</feature>
<accession>A0A699XUS2</accession>
<dbReference type="AlphaFoldDB" id="A0A699XUS2"/>
<protein>
    <submittedName>
        <fullName evidence="2">Uncharacterized protein</fullName>
    </submittedName>
</protein>
<name>A0A699XUS2_TANCI</name>
<proteinExistence type="predicted"/>
<organism evidence="2">
    <name type="scientific">Tanacetum cinerariifolium</name>
    <name type="common">Dalmatian daisy</name>
    <name type="synonym">Chrysanthemum cinerariifolium</name>
    <dbReference type="NCBI Taxonomy" id="118510"/>
    <lineage>
        <taxon>Eukaryota</taxon>
        <taxon>Viridiplantae</taxon>
        <taxon>Streptophyta</taxon>
        <taxon>Embryophyta</taxon>
        <taxon>Tracheophyta</taxon>
        <taxon>Spermatophyta</taxon>
        <taxon>Magnoliopsida</taxon>
        <taxon>eudicotyledons</taxon>
        <taxon>Gunneridae</taxon>
        <taxon>Pentapetalae</taxon>
        <taxon>asterids</taxon>
        <taxon>campanulids</taxon>
        <taxon>Asterales</taxon>
        <taxon>Asteraceae</taxon>
        <taxon>Asteroideae</taxon>
        <taxon>Anthemideae</taxon>
        <taxon>Anthemidinae</taxon>
        <taxon>Tanacetum</taxon>
    </lineage>
</organism>
<feature type="compositionally biased region" description="Low complexity" evidence="1">
    <location>
        <begin position="39"/>
        <end position="56"/>
    </location>
</feature>
<sequence length="82" mass="8843">YNARPAKLRKIAHLQEEDAASVGATPSYTSPVDSPGPVTTANSEAAIAADEASGTTIPDSEIKPSKNQLKKQRRHERWESGR</sequence>
<comment type="caution">
    <text evidence="2">The sequence shown here is derived from an EMBL/GenBank/DDBJ whole genome shotgun (WGS) entry which is preliminary data.</text>
</comment>
<dbReference type="EMBL" id="BKCJ011868651">
    <property type="protein sequence ID" value="GFD59734.1"/>
    <property type="molecule type" value="Genomic_DNA"/>
</dbReference>
<reference evidence="2" key="1">
    <citation type="journal article" date="2019" name="Sci. Rep.">
        <title>Draft genome of Tanacetum cinerariifolium, the natural source of mosquito coil.</title>
        <authorList>
            <person name="Yamashiro T."/>
            <person name="Shiraishi A."/>
            <person name="Satake H."/>
            <person name="Nakayama K."/>
        </authorList>
    </citation>
    <scope>NUCLEOTIDE SEQUENCE</scope>
</reference>
<feature type="non-terminal residue" evidence="2">
    <location>
        <position position="1"/>
    </location>
</feature>
<evidence type="ECO:0000313" key="2">
    <source>
        <dbReference type="EMBL" id="GFD59734.1"/>
    </source>
</evidence>
<evidence type="ECO:0000256" key="1">
    <source>
        <dbReference type="SAM" id="MobiDB-lite"/>
    </source>
</evidence>
<gene>
    <name evidence="2" type="ORF">Tci_931703</name>
</gene>
<feature type="non-terminal residue" evidence="2">
    <location>
        <position position="82"/>
    </location>
</feature>